<dbReference type="InterPro" id="IPR009922">
    <property type="entry name" value="DUF1457"/>
</dbReference>
<reference evidence="2" key="1">
    <citation type="journal article" date="2019" name="Int. J. Syst. Evol. Microbiol.">
        <title>The Global Catalogue of Microorganisms (GCM) 10K type strain sequencing project: providing services to taxonomists for standard genome sequencing and annotation.</title>
        <authorList>
            <consortium name="The Broad Institute Genomics Platform"/>
            <consortium name="The Broad Institute Genome Sequencing Center for Infectious Disease"/>
            <person name="Wu L."/>
            <person name="Ma J."/>
        </authorList>
    </citation>
    <scope>NUCLEOTIDE SEQUENCE [LARGE SCALE GENOMIC DNA]</scope>
    <source>
        <strain evidence="2">CGMCC 1.10188</strain>
    </source>
</reference>
<comment type="caution">
    <text evidence="1">The sequence shown here is derived from an EMBL/GenBank/DDBJ whole genome shotgun (WGS) entry which is preliminary data.</text>
</comment>
<accession>A0ABQ1IZ42</accession>
<sequence length="151" mass="17610">MDDIEDRFETDILKTTYRYWRDLRGDRPMPLRREIDPLRLHRLLPHLFLYDVVHQAGDRLDFTVRLVGTRISEAHGGDHRGQSLSVVHAGQWPRIAADYHDVVRQCRPHYARRVGFAIAKDHVTYERVLLPISDDGTRVDGIFGAAHYWIG</sequence>
<name>A0ABQ1IZ42_9PROT</name>
<protein>
    <recommendedName>
        <fullName evidence="3">PAS domain-containing protein</fullName>
    </recommendedName>
</protein>
<dbReference type="EMBL" id="BMDZ01000064">
    <property type="protein sequence ID" value="GGB55989.1"/>
    <property type="molecule type" value="Genomic_DNA"/>
</dbReference>
<gene>
    <name evidence="1" type="ORF">GCM10011505_41150</name>
</gene>
<keyword evidence="2" id="KW-1185">Reference proteome</keyword>
<dbReference type="Pfam" id="PF07310">
    <property type="entry name" value="PAS_5"/>
    <property type="match status" value="1"/>
</dbReference>
<proteinExistence type="predicted"/>
<evidence type="ECO:0000313" key="1">
    <source>
        <dbReference type="EMBL" id="GGB55989.1"/>
    </source>
</evidence>
<evidence type="ECO:0000313" key="2">
    <source>
        <dbReference type="Proteomes" id="UP000603352"/>
    </source>
</evidence>
<dbReference type="Proteomes" id="UP000603352">
    <property type="component" value="Unassembled WGS sequence"/>
</dbReference>
<evidence type="ECO:0008006" key="3">
    <source>
        <dbReference type="Google" id="ProtNLM"/>
    </source>
</evidence>
<organism evidence="1 2">
    <name type="scientific">Tistrella bauzanensis</name>
    <dbReference type="NCBI Taxonomy" id="657419"/>
    <lineage>
        <taxon>Bacteria</taxon>
        <taxon>Pseudomonadati</taxon>
        <taxon>Pseudomonadota</taxon>
        <taxon>Alphaproteobacteria</taxon>
        <taxon>Geminicoccales</taxon>
        <taxon>Geminicoccaceae</taxon>
        <taxon>Tistrella</taxon>
    </lineage>
</organism>
<dbReference type="RefSeq" id="WP_188581404.1">
    <property type="nucleotide sequence ID" value="NZ_BMDZ01000064.1"/>
</dbReference>